<dbReference type="AlphaFoldDB" id="A0A392N3D8"/>
<protein>
    <submittedName>
        <fullName evidence="2">Pentatricopeptide repeat-containing protein</fullName>
    </submittedName>
</protein>
<feature type="non-terminal residue" evidence="2">
    <location>
        <position position="1"/>
    </location>
</feature>
<evidence type="ECO:0000256" key="1">
    <source>
        <dbReference type="SAM" id="MobiDB-lite"/>
    </source>
</evidence>
<feature type="region of interest" description="Disordered" evidence="1">
    <location>
        <begin position="1"/>
        <end position="58"/>
    </location>
</feature>
<keyword evidence="3" id="KW-1185">Reference proteome</keyword>
<sequence>RSKSGGYLKDPNRLANSGWSNPNSKTGSNGSNANSTTSLASTGRKGEGDSRSGWKGTRSLYNEEMAKRRAKGLCFKCGGKYHPTLHKCPEKSLRVLILREGEMMNEEGEIVSMEEAHSDTEEEEKEVE</sequence>
<proteinExistence type="predicted"/>
<dbReference type="Proteomes" id="UP000265520">
    <property type="component" value="Unassembled WGS sequence"/>
</dbReference>
<comment type="caution">
    <text evidence="2">The sequence shown here is derived from an EMBL/GenBank/DDBJ whole genome shotgun (WGS) entry which is preliminary data.</text>
</comment>
<accession>A0A392N3D8</accession>
<feature type="region of interest" description="Disordered" evidence="1">
    <location>
        <begin position="106"/>
        <end position="128"/>
    </location>
</feature>
<evidence type="ECO:0000313" key="3">
    <source>
        <dbReference type="Proteomes" id="UP000265520"/>
    </source>
</evidence>
<gene>
    <name evidence="2" type="ORF">A2U01_0015198</name>
</gene>
<organism evidence="2 3">
    <name type="scientific">Trifolium medium</name>
    <dbReference type="NCBI Taxonomy" id="97028"/>
    <lineage>
        <taxon>Eukaryota</taxon>
        <taxon>Viridiplantae</taxon>
        <taxon>Streptophyta</taxon>
        <taxon>Embryophyta</taxon>
        <taxon>Tracheophyta</taxon>
        <taxon>Spermatophyta</taxon>
        <taxon>Magnoliopsida</taxon>
        <taxon>eudicotyledons</taxon>
        <taxon>Gunneridae</taxon>
        <taxon>Pentapetalae</taxon>
        <taxon>rosids</taxon>
        <taxon>fabids</taxon>
        <taxon>Fabales</taxon>
        <taxon>Fabaceae</taxon>
        <taxon>Papilionoideae</taxon>
        <taxon>50 kb inversion clade</taxon>
        <taxon>NPAAA clade</taxon>
        <taxon>Hologalegina</taxon>
        <taxon>IRL clade</taxon>
        <taxon>Trifolieae</taxon>
        <taxon>Trifolium</taxon>
    </lineage>
</organism>
<evidence type="ECO:0000313" key="2">
    <source>
        <dbReference type="EMBL" id="MCH94241.1"/>
    </source>
</evidence>
<name>A0A392N3D8_9FABA</name>
<dbReference type="EMBL" id="LXQA010026855">
    <property type="protein sequence ID" value="MCH94241.1"/>
    <property type="molecule type" value="Genomic_DNA"/>
</dbReference>
<feature type="compositionally biased region" description="Low complexity" evidence="1">
    <location>
        <begin position="23"/>
        <end position="43"/>
    </location>
</feature>
<reference evidence="2 3" key="1">
    <citation type="journal article" date="2018" name="Front. Plant Sci.">
        <title>Red Clover (Trifolium pratense) and Zigzag Clover (T. medium) - A Picture of Genomic Similarities and Differences.</title>
        <authorList>
            <person name="Dluhosova J."/>
            <person name="Istvanek J."/>
            <person name="Nedelnik J."/>
            <person name="Repkova J."/>
        </authorList>
    </citation>
    <scope>NUCLEOTIDE SEQUENCE [LARGE SCALE GENOMIC DNA]</scope>
    <source>
        <strain evidence="3">cv. 10/8</strain>
        <tissue evidence="2">Leaf</tissue>
    </source>
</reference>